<dbReference type="Gene3D" id="1.10.357.10">
    <property type="entry name" value="Tetracycline Repressor, domain 2"/>
    <property type="match status" value="1"/>
</dbReference>
<dbReference type="EMBL" id="FOWW01000013">
    <property type="protein sequence ID" value="SFQ70123.1"/>
    <property type="molecule type" value="Genomic_DNA"/>
</dbReference>
<dbReference type="GO" id="GO:0003700">
    <property type="term" value="F:DNA-binding transcription factor activity"/>
    <property type="evidence" value="ECO:0007669"/>
    <property type="project" value="TreeGrafter"/>
</dbReference>
<accession>A0A1I6AN65</accession>
<dbReference type="Proteomes" id="UP000198727">
    <property type="component" value="Unassembled WGS sequence"/>
</dbReference>
<evidence type="ECO:0000256" key="1">
    <source>
        <dbReference type="ARBA" id="ARBA00023125"/>
    </source>
</evidence>
<dbReference type="InterPro" id="IPR009057">
    <property type="entry name" value="Homeodomain-like_sf"/>
</dbReference>
<reference evidence="5" key="1">
    <citation type="submission" date="2016-10" db="EMBL/GenBank/DDBJ databases">
        <authorList>
            <person name="Varghese N."/>
            <person name="Submissions S."/>
        </authorList>
    </citation>
    <scope>NUCLEOTIDE SEQUENCE [LARGE SCALE GENOMIC DNA]</scope>
    <source>
        <strain evidence="5">CGMCC 4.5579</strain>
    </source>
</reference>
<evidence type="ECO:0000313" key="4">
    <source>
        <dbReference type="EMBL" id="SFQ70123.1"/>
    </source>
</evidence>
<protein>
    <submittedName>
        <fullName evidence="4">DNA-binding transcriptional regulator, AcrR family</fullName>
    </submittedName>
</protein>
<sequence>MTNRLCEWFITHMAPSASRRQLSTADERKKAVLGTAVSTFADRGYFGTTTTDVAHRAGISQAYVYRLFPDKEALFAAVVEHCFTLIRESLSDGAAAAGGSSPEKVLDAMGDAYARLVADRDLLLLQLHAQCAAASEAAIREVVRAGYARLVEYVRGVSGAAEVDIQRFFATGMLCHLVVAIDAHQVDAPWARALTDGLRHY</sequence>
<feature type="DNA-binding region" description="H-T-H motif" evidence="2">
    <location>
        <begin position="49"/>
        <end position="68"/>
    </location>
</feature>
<dbReference type="Pfam" id="PF00440">
    <property type="entry name" value="TetR_N"/>
    <property type="match status" value="1"/>
</dbReference>
<evidence type="ECO:0000313" key="5">
    <source>
        <dbReference type="Proteomes" id="UP000198727"/>
    </source>
</evidence>
<dbReference type="InterPro" id="IPR050109">
    <property type="entry name" value="HTH-type_TetR-like_transc_reg"/>
</dbReference>
<proteinExistence type="predicted"/>
<feature type="domain" description="HTH tetR-type" evidence="3">
    <location>
        <begin position="26"/>
        <end position="86"/>
    </location>
</feature>
<dbReference type="AlphaFoldDB" id="A0A1I6AN65"/>
<gene>
    <name evidence="4" type="ORF">SAMN05421810_113111</name>
</gene>
<evidence type="ECO:0000256" key="2">
    <source>
        <dbReference type="PROSITE-ProRule" id="PRU00335"/>
    </source>
</evidence>
<organism evidence="4 5">
    <name type="scientific">Amycolatopsis arida</name>
    <dbReference type="NCBI Taxonomy" id="587909"/>
    <lineage>
        <taxon>Bacteria</taxon>
        <taxon>Bacillati</taxon>
        <taxon>Actinomycetota</taxon>
        <taxon>Actinomycetes</taxon>
        <taxon>Pseudonocardiales</taxon>
        <taxon>Pseudonocardiaceae</taxon>
        <taxon>Amycolatopsis</taxon>
    </lineage>
</organism>
<dbReference type="PANTHER" id="PTHR30055:SF146">
    <property type="entry name" value="HTH-TYPE TRANSCRIPTIONAL DUAL REGULATOR CECR"/>
    <property type="match status" value="1"/>
</dbReference>
<dbReference type="PANTHER" id="PTHR30055">
    <property type="entry name" value="HTH-TYPE TRANSCRIPTIONAL REGULATOR RUTR"/>
    <property type="match status" value="1"/>
</dbReference>
<name>A0A1I6AN65_9PSEU</name>
<dbReference type="STRING" id="587909.SAMN05421810_113111"/>
<dbReference type="InterPro" id="IPR001647">
    <property type="entry name" value="HTH_TetR"/>
</dbReference>
<dbReference type="SUPFAM" id="SSF46689">
    <property type="entry name" value="Homeodomain-like"/>
    <property type="match status" value="1"/>
</dbReference>
<keyword evidence="5" id="KW-1185">Reference proteome</keyword>
<dbReference type="Gene3D" id="1.10.10.60">
    <property type="entry name" value="Homeodomain-like"/>
    <property type="match status" value="1"/>
</dbReference>
<dbReference type="PROSITE" id="PS50977">
    <property type="entry name" value="HTH_TETR_2"/>
    <property type="match status" value="1"/>
</dbReference>
<dbReference type="GO" id="GO:0000976">
    <property type="term" value="F:transcription cis-regulatory region binding"/>
    <property type="evidence" value="ECO:0007669"/>
    <property type="project" value="TreeGrafter"/>
</dbReference>
<evidence type="ECO:0000259" key="3">
    <source>
        <dbReference type="PROSITE" id="PS50977"/>
    </source>
</evidence>
<keyword evidence="1 2" id="KW-0238">DNA-binding</keyword>
<dbReference type="PRINTS" id="PR00455">
    <property type="entry name" value="HTHTETR"/>
</dbReference>